<feature type="transmembrane region" description="Helical" evidence="6">
    <location>
        <begin position="333"/>
        <end position="352"/>
    </location>
</feature>
<dbReference type="PANTHER" id="PTHR30250:SF11">
    <property type="entry name" value="O-ANTIGEN TRANSPORTER-RELATED"/>
    <property type="match status" value="1"/>
</dbReference>
<evidence type="ECO:0000256" key="3">
    <source>
        <dbReference type="ARBA" id="ARBA00022692"/>
    </source>
</evidence>
<dbReference type="Proteomes" id="UP000663970">
    <property type="component" value="Unassembled WGS sequence"/>
</dbReference>
<evidence type="ECO:0000313" key="8">
    <source>
        <dbReference type="Proteomes" id="UP000663970"/>
    </source>
</evidence>
<reference evidence="7 8" key="1">
    <citation type="submission" date="2020-12" db="EMBL/GenBank/DDBJ databases">
        <title>Oil enriched cultivation method for isolating marine PHA-producing bacteria.</title>
        <authorList>
            <person name="Zheng W."/>
            <person name="Yu S."/>
            <person name="Huang Y."/>
        </authorList>
    </citation>
    <scope>NUCLEOTIDE SEQUENCE [LARGE SCALE GENOMIC DNA]</scope>
    <source>
        <strain evidence="7 8">SY-2-6</strain>
    </source>
</reference>
<dbReference type="Pfam" id="PF01943">
    <property type="entry name" value="Polysacc_synt"/>
    <property type="match status" value="1"/>
</dbReference>
<dbReference type="RefSeq" id="WP_206933251.1">
    <property type="nucleotide sequence ID" value="NZ_JAEKJY010000002.1"/>
</dbReference>
<evidence type="ECO:0000256" key="4">
    <source>
        <dbReference type="ARBA" id="ARBA00022989"/>
    </source>
</evidence>
<sequence>MNKNILEKSKIPLSLRLNFSWTLFGNLVYAGCQWGLLIILAKLGSPNEVGIFSLGLALTGPIYMLTNLQLRSVIATDSTNDHTFNDFLGLRLMSIVITILMVTCIVLVAGYNKVTTLVILVIGFAKGIEAISDITYGLLQKKERMDFISKSMILKGVLSLLAMGLTIFITGNLVNGVIALAMSWFLVLFLYDLRNIRHFANIRPTVNTNIYSSLIKTSLPLGIVMMLISLNANIPRYVIEYYLGADALGFYSAIAYIVIAGTTVVNALGQSSIPRLSRYFANFELKSAKKLIVKLLFIALAIGAFGILISIILGEHILKILYDSEYGRYSTEFTLVMVYAFFSYLSSFLGYSMTAARAFKIQPLLFVVSIVGNIIFSVLLTPMYGIKGAIYGLIISGILQFGGSIIINIYIFRRKNKIQEEISI</sequence>
<dbReference type="PANTHER" id="PTHR30250">
    <property type="entry name" value="PST FAMILY PREDICTED COLANIC ACID TRANSPORTER"/>
    <property type="match status" value="1"/>
</dbReference>
<feature type="transmembrane region" description="Helical" evidence="6">
    <location>
        <begin position="250"/>
        <end position="270"/>
    </location>
</feature>
<gene>
    <name evidence="7" type="ORF">JF544_07745</name>
</gene>
<comment type="subcellular location">
    <subcellularLocation>
        <location evidence="1">Cell membrane</location>
        <topology evidence="1">Multi-pass membrane protein</topology>
    </subcellularLocation>
</comment>
<dbReference type="InterPro" id="IPR002797">
    <property type="entry name" value="Polysacc_synth"/>
</dbReference>
<feature type="transmembrane region" description="Helical" evidence="6">
    <location>
        <begin position="214"/>
        <end position="230"/>
    </location>
</feature>
<keyword evidence="3 6" id="KW-0812">Transmembrane</keyword>
<evidence type="ECO:0000256" key="5">
    <source>
        <dbReference type="ARBA" id="ARBA00023136"/>
    </source>
</evidence>
<dbReference type="SUPFAM" id="SSF103473">
    <property type="entry name" value="MFS general substrate transporter"/>
    <property type="match status" value="1"/>
</dbReference>
<dbReference type="EMBL" id="JAEKJY010000002">
    <property type="protein sequence ID" value="MBN8235140.1"/>
    <property type="molecule type" value="Genomic_DNA"/>
</dbReference>
<organism evidence="7 8">
    <name type="scientific">Halobacillus kuroshimensis</name>
    <dbReference type="NCBI Taxonomy" id="302481"/>
    <lineage>
        <taxon>Bacteria</taxon>
        <taxon>Bacillati</taxon>
        <taxon>Bacillota</taxon>
        <taxon>Bacilli</taxon>
        <taxon>Bacillales</taxon>
        <taxon>Bacillaceae</taxon>
        <taxon>Halobacillus</taxon>
    </lineage>
</organism>
<feature type="transmembrane region" description="Helical" evidence="6">
    <location>
        <begin position="291"/>
        <end position="313"/>
    </location>
</feature>
<comment type="caution">
    <text evidence="7">The sequence shown here is derived from an EMBL/GenBank/DDBJ whole genome shotgun (WGS) entry which is preliminary data.</text>
</comment>
<keyword evidence="2" id="KW-1003">Cell membrane</keyword>
<protein>
    <submittedName>
        <fullName evidence="7">Oligosaccharide flippase family protein</fullName>
    </submittedName>
</protein>
<keyword evidence="5 6" id="KW-0472">Membrane</keyword>
<feature type="transmembrane region" description="Helical" evidence="6">
    <location>
        <begin position="21"/>
        <end position="43"/>
    </location>
</feature>
<feature type="transmembrane region" description="Helical" evidence="6">
    <location>
        <begin position="88"/>
        <end position="111"/>
    </location>
</feature>
<feature type="transmembrane region" description="Helical" evidence="6">
    <location>
        <begin position="117"/>
        <end position="139"/>
    </location>
</feature>
<feature type="transmembrane region" description="Helical" evidence="6">
    <location>
        <begin position="49"/>
        <end position="68"/>
    </location>
</feature>
<keyword evidence="8" id="KW-1185">Reference proteome</keyword>
<proteinExistence type="predicted"/>
<evidence type="ECO:0000256" key="6">
    <source>
        <dbReference type="SAM" id="Phobius"/>
    </source>
</evidence>
<evidence type="ECO:0000256" key="1">
    <source>
        <dbReference type="ARBA" id="ARBA00004651"/>
    </source>
</evidence>
<feature type="transmembrane region" description="Helical" evidence="6">
    <location>
        <begin position="176"/>
        <end position="193"/>
    </location>
</feature>
<dbReference type="InterPro" id="IPR036259">
    <property type="entry name" value="MFS_trans_sf"/>
</dbReference>
<evidence type="ECO:0000256" key="2">
    <source>
        <dbReference type="ARBA" id="ARBA00022475"/>
    </source>
</evidence>
<evidence type="ECO:0000313" key="7">
    <source>
        <dbReference type="EMBL" id="MBN8235140.1"/>
    </source>
</evidence>
<feature type="transmembrane region" description="Helical" evidence="6">
    <location>
        <begin position="390"/>
        <end position="412"/>
    </location>
</feature>
<keyword evidence="4 6" id="KW-1133">Transmembrane helix</keyword>
<feature type="transmembrane region" description="Helical" evidence="6">
    <location>
        <begin position="364"/>
        <end position="384"/>
    </location>
</feature>
<name>A0ABS3DUX5_9BACI</name>
<dbReference type="InterPro" id="IPR050833">
    <property type="entry name" value="Poly_Biosynth_Transport"/>
</dbReference>
<accession>A0ABS3DUX5</accession>